<dbReference type="SUPFAM" id="SSF52058">
    <property type="entry name" value="L domain-like"/>
    <property type="match status" value="1"/>
</dbReference>
<evidence type="ECO:0000313" key="1">
    <source>
        <dbReference type="EnsemblPlants" id="Solyc02g030260.2.1"/>
    </source>
</evidence>
<dbReference type="PaxDb" id="4081-Solyc02g030260.1.1"/>
<dbReference type="AlphaFoldDB" id="A0A3Q7EYB2"/>
<name>A0A3Q7EYB2_SOLLC</name>
<proteinExistence type="predicted"/>
<organism evidence="1">
    <name type="scientific">Solanum lycopersicum</name>
    <name type="common">Tomato</name>
    <name type="synonym">Lycopersicon esculentum</name>
    <dbReference type="NCBI Taxonomy" id="4081"/>
    <lineage>
        <taxon>Eukaryota</taxon>
        <taxon>Viridiplantae</taxon>
        <taxon>Streptophyta</taxon>
        <taxon>Embryophyta</taxon>
        <taxon>Tracheophyta</taxon>
        <taxon>Spermatophyta</taxon>
        <taxon>Magnoliopsida</taxon>
        <taxon>eudicotyledons</taxon>
        <taxon>Gunneridae</taxon>
        <taxon>Pentapetalae</taxon>
        <taxon>asterids</taxon>
        <taxon>lamiids</taxon>
        <taxon>Solanales</taxon>
        <taxon>Solanaceae</taxon>
        <taxon>Solanoideae</taxon>
        <taxon>Solaneae</taxon>
        <taxon>Solanum</taxon>
        <taxon>Solanum subgen. Lycopersicon</taxon>
    </lineage>
</organism>
<dbReference type="Gramene" id="Solyc02g030260.2.1">
    <property type="protein sequence ID" value="Solyc02g030260.2.1"/>
    <property type="gene ID" value="Solyc02g030260.2"/>
</dbReference>
<dbReference type="InterPro" id="IPR032675">
    <property type="entry name" value="LRR_dom_sf"/>
</dbReference>
<keyword evidence="2" id="KW-1185">Reference proteome</keyword>
<accession>A0A3Q7EYB2</accession>
<dbReference type="InParanoid" id="A0A3Q7EYB2"/>
<dbReference type="EnsemblPlants" id="Solyc02g030260.2.1">
    <property type="protein sequence ID" value="Solyc02g030260.2.1"/>
    <property type="gene ID" value="Solyc02g030260.2"/>
</dbReference>
<sequence>MSLHSRILDYEDAPNSEIHEEKFQLFSLRSLTLFWRPHWDSLPAWLQNLSYLTELHLYDFGFEAVPEWIKYMSSLERLGLYWCEKCEEAIKDDRKSMPNGVGIATGSVMQEVLGYGRWRSSLGCVANRHLNRHLDIDLKVNPL</sequence>
<dbReference type="Gene3D" id="3.80.10.10">
    <property type="entry name" value="Ribonuclease Inhibitor"/>
    <property type="match status" value="1"/>
</dbReference>
<reference evidence="1" key="2">
    <citation type="submission" date="2019-01" db="UniProtKB">
        <authorList>
            <consortium name="EnsemblPlants"/>
        </authorList>
    </citation>
    <scope>IDENTIFICATION</scope>
    <source>
        <strain evidence="1">cv. Heinz 1706</strain>
    </source>
</reference>
<protein>
    <submittedName>
        <fullName evidence="1">Uncharacterized protein</fullName>
    </submittedName>
</protein>
<evidence type="ECO:0000313" key="2">
    <source>
        <dbReference type="Proteomes" id="UP000004994"/>
    </source>
</evidence>
<dbReference type="Proteomes" id="UP000004994">
    <property type="component" value="Chromosome 2"/>
</dbReference>
<reference evidence="1" key="1">
    <citation type="journal article" date="2012" name="Nature">
        <title>The tomato genome sequence provides insights into fleshy fruit evolution.</title>
        <authorList>
            <consortium name="Tomato Genome Consortium"/>
        </authorList>
    </citation>
    <scope>NUCLEOTIDE SEQUENCE [LARGE SCALE GENOMIC DNA]</scope>
    <source>
        <strain evidence="1">cv. Heinz 1706</strain>
    </source>
</reference>